<sequence>MAAIRATGGVQGAGLKSVKKNAEPISPKKESEKEDLMSSLTRVLAMRRRGILGENKPTTLRSMGDVLRQQIPTRTRNESSSEEDQPDNEVGINEWADE</sequence>
<dbReference type="AlphaFoldDB" id="A0A8S9ZTY0"/>
<organism evidence="2 3">
    <name type="scientific">Meloidogyne graminicola</name>
    <dbReference type="NCBI Taxonomy" id="189291"/>
    <lineage>
        <taxon>Eukaryota</taxon>
        <taxon>Metazoa</taxon>
        <taxon>Ecdysozoa</taxon>
        <taxon>Nematoda</taxon>
        <taxon>Chromadorea</taxon>
        <taxon>Rhabditida</taxon>
        <taxon>Tylenchina</taxon>
        <taxon>Tylenchomorpha</taxon>
        <taxon>Tylenchoidea</taxon>
        <taxon>Meloidogynidae</taxon>
        <taxon>Meloidogyninae</taxon>
        <taxon>Meloidogyne</taxon>
    </lineage>
</organism>
<feature type="region of interest" description="Disordered" evidence="1">
    <location>
        <begin position="1"/>
        <end position="37"/>
    </location>
</feature>
<comment type="caution">
    <text evidence="2">The sequence shown here is derived from an EMBL/GenBank/DDBJ whole genome shotgun (WGS) entry which is preliminary data.</text>
</comment>
<dbReference type="Proteomes" id="UP000605970">
    <property type="component" value="Unassembled WGS sequence"/>
</dbReference>
<gene>
    <name evidence="2" type="ORF">Mgra_00003608</name>
</gene>
<evidence type="ECO:0000256" key="1">
    <source>
        <dbReference type="SAM" id="MobiDB-lite"/>
    </source>
</evidence>
<evidence type="ECO:0000313" key="3">
    <source>
        <dbReference type="Proteomes" id="UP000605970"/>
    </source>
</evidence>
<protein>
    <submittedName>
        <fullName evidence="2">WH2 domain-containing protein</fullName>
    </submittedName>
</protein>
<feature type="region of interest" description="Disordered" evidence="1">
    <location>
        <begin position="50"/>
        <end position="98"/>
    </location>
</feature>
<dbReference type="OrthoDB" id="307871at2759"/>
<dbReference type="EMBL" id="JABEBT010000024">
    <property type="protein sequence ID" value="KAF7637029.1"/>
    <property type="molecule type" value="Genomic_DNA"/>
</dbReference>
<proteinExistence type="predicted"/>
<evidence type="ECO:0000313" key="2">
    <source>
        <dbReference type="EMBL" id="KAF7637029.1"/>
    </source>
</evidence>
<name>A0A8S9ZTY0_9BILA</name>
<accession>A0A8S9ZTY0</accession>
<keyword evidence="3" id="KW-1185">Reference proteome</keyword>
<feature type="compositionally biased region" description="Basic and acidic residues" evidence="1">
    <location>
        <begin position="20"/>
        <end position="36"/>
    </location>
</feature>
<reference evidence="2" key="1">
    <citation type="journal article" date="2020" name="Ecol. Evol.">
        <title>Genome structure and content of the rice root-knot nematode (Meloidogyne graminicola).</title>
        <authorList>
            <person name="Phan N.T."/>
            <person name="Danchin E.G.J."/>
            <person name="Klopp C."/>
            <person name="Perfus-Barbeoch L."/>
            <person name="Kozlowski D.K."/>
            <person name="Koutsovoulos G.D."/>
            <person name="Lopez-Roques C."/>
            <person name="Bouchez O."/>
            <person name="Zahm M."/>
            <person name="Besnard G."/>
            <person name="Bellafiore S."/>
        </authorList>
    </citation>
    <scope>NUCLEOTIDE SEQUENCE</scope>
    <source>
        <strain evidence="2">VN-18</strain>
    </source>
</reference>